<dbReference type="Pfam" id="PF00171">
    <property type="entry name" value="Aldedh"/>
    <property type="match status" value="1"/>
</dbReference>
<dbReference type="PANTHER" id="PTHR43866:SF3">
    <property type="entry name" value="METHYLMALONATE-SEMIALDEHYDE DEHYDROGENASE [ACYLATING], MITOCHONDRIAL"/>
    <property type="match status" value="1"/>
</dbReference>
<dbReference type="InterPro" id="IPR016163">
    <property type="entry name" value="Ald_DH_C"/>
</dbReference>
<feature type="domain" description="Aldehyde dehydrogenase" evidence="2">
    <location>
        <begin position="1"/>
        <end position="78"/>
    </location>
</feature>
<dbReference type="GO" id="GO:0006210">
    <property type="term" value="P:thymine catabolic process"/>
    <property type="evidence" value="ECO:0007669"/>
    <property type="project" value="TreeGrafter"/>
</dbReference>
<dbReference type="GO" id="GO:0004491">
    <property type="term" value="F:methylmalonate-semialdehyde dehydrogenase (acylating, NAD) activity"/>
    <property type="evidence" value="ECO:0007669"/>
    <property type="project" value="InterPro"/>
</dbReference>
<dbReference type="InterPro" id="IPR015590">
    <property type="entry name" value="Aldehyde_DH_dom"/>
</dbReference>
<evidence type="ECO:0000256" key="1">
    <source>
        <dbReference type="ARBA" id="ARBA00009986"/>
    </source>
</evidence>
<dbReference type="InterPro" id="IPR016161">
    <property type="entry name" value="Ald_DH/histidinol_DH"/>
</dbReference>
<reference evidence="3 4" key="1">
    <citation type="journal article" date="2016" name="Mol. Biol. Evol.">
        <title>Comparative Genomics of Early-Diverging Mushroom-Forming Fungi Provides Insights into the Origins of Lignocellulose Decay Capabilities.</title>
        <authorList>
            <person name="Nagy L.G."/>
            <person name="Riley R."/>
            <person name="Tritt A."/>
            <person name="Adam C."/>
            <person name="Daum C."/>
            <person name="Floudas D."/>
            <person name="Sun H."/>
            <person name="Yadav J.S."/>
            <person name="Pangilinan J."/>
            <person name="Larsson K.H."/>
            <person name="Matsuura K."/>
            <person name="Barry K."/>
            <person name="Labutti K."/>
            <person name="Kuo R."/>
            <person name="Ohm R.A."/>
            <person name="Bhattacharya S.S."/>
            <person name="Shirouzu T."/>
            <person name="Yoshinaga Y."/>
            <person name="Martin F.M."/>
            <person name="Grigoriev I.V."/>
            <person name="Hibbett D.S."/>
        </authorList>
    </citation>
    <scope>NUCLEOTIDE SEQUENCE [LARGE SCALE GENOMIC DNA]</scope>
    <source>
        <strain evidence="3 4">CBS 109695</strain>
    </source>
</reference>
<name>A0A167T1I3_9AGAM</name>
<accession>A0A167T1I3</accession>
<organism evidence="3 4">
    <name type="scientific">Athelia psychrophila</name>
    <dbReference type="NCBI Taxonomy" id="1759441"/>
    <lineage>
        <taxon>Eukaryota</taxon>
        <taxon>Fungi</taxon>
        <taxon>Dikarya</taxon>
        <taxon>Basidiomycota</taxon>
        <taxon>Agaricomycotina</taxon>
        <taxon>Agaricomycetes</taxon>
        <taxon>Agaricomycetidae</taxon>
        <taxon>Atheliales</taxon>
        <taxon>Atheliaceae</taxon>
        <taxon>Athelia</taxon>
    </lineage>
</organism>
<dbReference type="Gene3D" id="3.40.309.10">
    <property type="entry name" value="Aldehyde Dehydrogenase, Chain A, domain 2"/>
    <property type="match status" value="1"/>
</dbReference>
<dbReference type="STRING" id="436010.A0A167T1I3"/>
<dbReference type="Proteomes" id="UP000076532">
    <property type="component" value="Unassembled WGS sequence"/>
</dbReference>
<evidence type="ECO:0000259" key="2">
    <source>
        <dbReference type="Pfam" id="PF00171"/>
    </source>
</evidence>
<comment type="similarity">
    <text evidence="1">Belongs to the aldehyde dehydrogenase family.</text>
</comment>
<dbReference type="SUPFAM" id="SSF53720">
    <property type="entry name" value="ALDH-like"/>
    <property type="match status" value="1"/>
</dbReference>
<dbReference type="EMBL" id="KV418551">
    <property type="protein sequence ID" value="KZP02465.1"/>
    <property type="molecule type" value="Genomic_DNA"/>
</dbReference>
<proteinExistence type="inferred from homology"/>
<dbReference type="InterPro" id="IPR010061">
    <property type="entry name" value="MeMal-semiAld_DH"/>
</dbReference>
<dbReference type="PANTHER" id="PTHR43866">
    <property type="entry name" value="MALONATE-SEMIALDEHYDE DEHYDROGENASE"/>
    <property type="match status" value="1"/>
</dbReference>
<evidence type="ECO:0000313" key="3">
    <source>
        <dbReference type="EMBL" id="KZP02465.1"/>
    </source>
</evidence>
<dbReference type="AlphaFoldDB" id="A0A167T1I3"/>
<evidence type="ECO:0000313" key="4">
    <source>
        <dbReference type="Proteomes" id="UP000076532"/>
    </source>
</evidence>
<sequence length="141" mass="15393">MRCYKEEIFGPVLTVIEADTLDDALEIINANKYGNGTAIFTQSGATARKFESEVEVGQIGINVPIPVPLPFFSWSGNKVHATRTDSLAKSLIKIQASFLGDLGFNGKTGLQFYTQSKTTTSLWRSQDAIGNRASVDMPTMQ</sequence>
<dbReference type="GO" id="GO:0005739">
    <property type="term" value="C:mitochondrion"/>
    <property type="evidence" value="ECO:0007669"/>
    <property type="project" value="TreeGrafter"/>
</dbReference>
<dbReference type="OrthoDB" id="310895at2759"/>
<protein>
    <submittedName>
        <fullName evidence="3">Aldedh-domain-containing protein</fullName>
    </submittedName>
</protein>
<gene>
    <name evidence="3" type="ORF">FIBSPDRAFT_1055862</name>
</gene>
<dbReference type="GO" id="GO:0006574">
    <property type="term" value="P:L-valine catabolic process"/>
    <property type="evidence" value="ECO:0007669"/>
    <property type="project" value="TreeGrafter"/>
</dbReference>
<keyword evidence="4" id="KW-1185">Reference proteome</keyword>